<sequence>MNTRNIIILLVLIVLVLGSLVAYLLIKDSGPVLNNNTINQTNNTTNTSPETPRTEESQENMISASEAQKIASNYMASSSNFNNLRAGNPSLKSGVYYVPMITIAEAQHAAGTMVGNVRVDAYSGKVLGIQSWNIDTGESIYE</sequence>
<evidence type="ECO:0008006" key="5">
    <source>
        <dbReference type="Google" id="ProtNLM"/>
    </source>
</evidence>
<keyword evidence="2" id="KW-0812">Transmembrane</keyword>
<organism evidence="3 4">
    <name type="scientific">Methanobacterium alkalithermotolerans</name>
    <dbReference type="NCBI Taxonomy" id="2731220"/>
    <lineage>
        <taxon>Archaea</taxon>
        <taxon>Methanobacteriati</taxon>
        <taxon>Methanobacteriota</taxon>
        <taxon>Methanomada group</taxon>
        <taxon>Methanobacteria</taxon>
        <taxon>Methanobacteriales</taxon>
        <taxon>Methanobacteriaceae</taxon>
        <taxon>Methanobacterium</taxon>
    </lineage>
</organism>
<evidence type="ECO:0000256" key="2">
    <source>
        <dbReference type="SAM" id="Phobius"/>
    </source>
</evidence>
<proteinExistence type="predicted"/>
<dbReference type="AlphaFoldDB" id="A0A8T8K4P3"/>
<dbReference type="Proteomes" id="UP000681041">
    <property type="component" value="Chromosome"/>
</dbReference>
<evidence type="ECO:0000313" key="3">
    <source>
        <dbReference type="EMBL" id="QUH22957.1"/>
    </source>
</evidence>
<dbReference type="GeneID" id="64819860"/>
<accession>A0A8T8K4P3</accession>
<feature type="region of interest" description="Disordered" evidence="1">
    <location>
        <begin position="35"/>
        <end position="61"/>
    </location>
</feature>
<keyword evidence="2" id="KW-0472">Membrane</keyword>
<protein>
    <recommendedName>
        <fullName evidence="5">PepSY domain-containing protein</fullName>
    </recommendedName>
</protein>
<gene>
    <name evidence="3" type="ORF">HYG87_03805</name>
</gene>
<reference evidence="3" key="1">
    <citation type="submission" date="2020-07" db="EMBL/GenBank/DDBJ databases">
        <title>Methanobacterium. sp. MethCan genome.</title>
        <authorList>
            <person name="Postec A."/>
            <person name="Quemeneur M."/>
        </authorList>
    </citation>
    <scope>NUCLEOTIDE SEQUENCE</scope>
    <source>
        <strain evidence="3">MethCAN</strain>
    </source>
</reference>
<keyword evidence="4" id="KW-1185">Reference proteome</keyword>
<dbReference type="EMBL" id="CP058560">
    <property type="protein sequence ID" value="QUH22957.1"/>
    <property type="molecule type" value="Genomic_DNA"/>
</dbReference>
<keyword evidence="2" id="KW-1133">Transmembrane helix</keyword>
<feature type="transmembrane region" description="Helical" evidence="2">
    <location>
        <begin position="6"/>
        <end position="26"/>
    </location>
</feature>
<evidence type="ECO:0000313" key="4">
    <source>
        <dbReference type="Proteomes" id="UP000681041"/>
    </source>
</evidence>
<dbReference type="RefSeq" id="WP_211533903.1">
    <property type="nucleotide sequence ID" value="NZ_CP058560.1"/>
</dbReference>
<name>A0A8T8K4P3_9EURY</name>
<dbReference type="OrthoDB" id="385621at2157"/>
<dbReference type="KEGG" id="meme:HYG87_03805"/>
<evidence type="ECO:0000256" key="1">
    <source>
        <dbReference type="SAM" id="MobiDB-lite"/>
    </source>
</evidence>
<feature type="compositionally biased region" description="Low complexity" evidence="1">
    <location>
        <begin position="35"/>
        <end position="51"/>
    </location>
</feature>